<dbReference type="InterPro" id="IPR056024">
    <property type="entry name" value="DUF7605"/>
</dbReference>
<evidence type="ECO:0000256" key="1">
    <source>
        <dbReference type="SAM" id="Coils"/>
    </source>
</evidence>
<evidence type="ECO:0000259" key="5">
    <source>
        <dbReference type="Pfam" id="PF24564"/>
    </source>
</evidence>
<protein>
    <submittedName>
        <fullName evidence="6">Uncharacterized protein</fullName>
    </submittedName>
</protein>
<feature type="domain" description="Dynamin N-terminal" evidence="3">
    <location>
        <begin position="524"/>
        <end position="761"/>
    </location>
</feature>
<evidence type="ECO:0000256" key="2">
    <source>
        <dbReference type="SAM" id="MobiDB-lite"/>
    </source>
</evidence>
<dbReference type="STRING" id="71717.A0A4Y7SW78"/>
<dbReference type="EMBL" id="QPFP01000052">
    <property type="protein sequence ID" value="TEB25961.1"/>
    <property type="molecule type" value="Genomic_DNA"/>
</dbReference>
<feature type="domain" description="Cytidyltransferase-like" evidence="4">
    <location>
        <begin position="222"/>
        <end position="329"/>
    </location>
</feature>
<comment type="caution">
    <text evidence="6">The sequence shown here is derived from an EMBL/GenBank/DDBJ whole genome shotgun (WGS) entry which is preliminary data.</text>
</comment>
<dbReference type="Gene3D" id="3.40.50.300">
    <property type="entry name" value="P-loop containing nucleotide triphosphate hydrolases"/>
    <property type="match status" value="1"/>
</dbReference>
<feature type="region of interest" description="Disordered" evidence="2">
    <location>
        <begin position="848"/>
        <end position="907"/>
    </location>
</feature>
<sequence length="1405" mass="155625">MPATFPQVLDTADTGLLLATVNNISPTPYFLSTVISTATLLTKNKLVIVLFSPLFNVNRGNSTYPESLAATHTSTGTWKDVQRLLTFVYVQAIKTAQENGKVLMDVDVLLKGLNEADSEKDLDSLVKDLQISVVFRVSGDAIGTPLPESVGALRTTYLPTGDQKTDSYVAEGSYKHFSTPPSVPPTPSISRTATATSQNDVMLPSLRAIVHKKPAFYPVVALGGTFDHLHAGHKILLSMGAWIASEKLIVGVTAAELLVRKPNAHLLEPLDVRMENVRQFLHRFKKGLVPFITELKDVYGPTGYEPNVQALVVSRETVPGAQEIATHRKAHSLPPLDLYVIDVISASSHNLDNDDVAWLKDAKLSSTFIRAWIAEQEANSTAAGEGGSPIMLHHKSLMYPSSMPGVVISPSPAIHSSALRVAGSHIPEVPSASFQYRGSVSSNMERNLEQTRGSPPRTQRVHDYADILERKPERALRQVTEMAEELEEAVSKLTILSDRFREGDWKDDLKTVLNAKRERPEINIAVCGATGAGKSSLLNALLGTCTSVITRISYTKSRKARAEIHFLTEAEWRQELQLLLVEWSSHVAENMGIAVDPRDEDAKVAWAKVHAVYPDLKMEELDDMDVESFLDGHPAVTEKLGQIEKVEVDQSAELSDRITKFIESGTKSGAPAENVGREGHEFALWPLIREVRVSCNAKALSKGAVLVDLPGVADANAARNSIAKRYLKDADNIWILAPISRAVDDQTAKTLLGDVFKLQKSTTADIVLYQRITFVATKTDDISCREIIRSLKLRDNPTLREILSRLDPIEPPYKAALKEEAAIKKALQATRQKLQSAKRYQETMRKNLETMKQSTRSGSRPPGGVTGKRKMYGLADPGRASKRAKRAASDGGESDETSDTDDDSEISQDELDRFWEGESSARPSALEVATAKLQSKAQEVEKLEAQLKAQKETSKGIDKKLPPLRSRVYPVQIEKNTFCSLRRNEYSRNQLKKDFRAGLREHDGQATGDGAAQCFSEEEDTGIPALQQWCQDLTLKPRRVIARDRLCRLQSLVDQVLLYIVHAQTQGHVAAADRKGLYQQWDSQGARAQMKLGITTRLNRRFRELTEGCAEDMKKCFKDGLEERCRLGVQNAKEKAEEIVQSTEKTHHSTYRATIRRYGAWRRDFNVELVDPFASSIARAFSTMFEADKFGPLEVAVNNCVAQLLFDFEQSTAETLKDGANIQIRASRHAMKPSLQRVMAAAKETMTAQRKEISHSLSPHIQEALREGYEKARLEKGRGCVARMKVLFSPPHESVYVSTIDTLPQGIFKDAVTEKKETMFEDSANSILNGLEGTATAIGASLEDSLHKLARQVELTLAVVWEDVQGGEAEIALREEVKGVVSTVKDRVALWLETPDKEDSDFEMN</sequence>
<dbReference type="SUPFAM" id="SSF52374">
    <property type="entry name" value="Nucleotidylyl transferase"/>
    <property type="match status" value="1"/>
</dbReference>
<dbReference type="Pfam" id="PF24564">
    <property type="entry name" value="DUF7605"/>
    <property type="match status" value="1"/>
</dbReference>
<dbReference type="InterPro" id="IPR014729">
    <property type="entry name" value="Rossmann-like_a/b/a_fold"/>
</dbReference>
<dbReference type="PANTHER" id="PTHR36681:SF3">
    <property type="entry name" value="NUCLEAR GTPASE, GERMINAL CENTER-ASSOCIATED, TANDEM DUPLICATE 3"/>
    <property type="match status" value="1"/>
</dbReference>
<reference evidence="6 7" key="1">
    <citation type="journal article" date="2019" name="Nat. Ecol. Evol.">
        <title>Megaphylogeny resolves global patterns of mushroom evolution.</title>
        <authorList>
            <person name="Varga T."/>
            <person name="Krizsan K."/>
            <person name="Foldi C."/>
            <person name="Dima B."/>
            <person name="Sanchez-Garcia M."/>
            <person name="Sanchez-Ramirez S."/>
            <person name="Szollosi G.J."/>
            <person name="Szarkandi J.G."/>
            <person name="Papp V."/>
            <person name="Albert L."/>
            <person name="Andreopoulos W."/>
            <person name="Angelini C."/>
            <person name="Antonin V."/>
            <person name="Barry K.W."/>
            <person name="Bougher N.L."/>
            <person name="Buchanan P."/>
            <person name="Buyck B."/>
            <person name="Bense V."/>
            <person name="Catcheside P."/>
            <person name="Chovatia M."/>
            <person name="Cooper J."/>
            <person name="Damon W."/>
            <person name="Desjardin D."/>
            <person name="Finy P."/>
            <person name="Geml J."/>
            <person name="Haridas S."/>
            <person name="Hughes K."/>
            <person name="Justo A."/>
            <person name="Karasinski D."/>
            <person name="Kautmanova I."/>
            <person name="Kiss B."/>
            <person name="Kocsube S."/>
            <person name="Kotiranta H."/>
            <person name="LaButti K.M."/>
            <person name="Lechner B.E."/>
            <person name="Liimatainen K."/>
            <person name="Lipzen A."/>
            <person name="Lukacs Z."/>
            <person name="Mihaltcheva S."/>
            <person name="Morgado L.N."/>
            <person name="Niskanen T."/>
            <person name="Noordeloos M.E."/>
            <person name="Ohm R.A."/>
            <person name="Ortiz-Santana B."/>
            <person name="Ovrebo C."/>
            <person name="Racz N."/>
            <person name="Riley R."/>
            <person name="Savchenko A."/>
            <person name="Shiryaev A."/>
            <person name="Soop K."/>
            <person name="Spirin V."/>
            <person name="Szebenyi C."/>
            <person name="Tomsovsky M."/>
            <person name="Tulloss R.E."/>
            <person name="Uehling J."/>
            <person name="Grigoriev I.V."/>
            <person name="Vagvolgyi C."/>
            <person name="Papp T."/>
            <person name="Martin F.M."/>
            <person name="Miettinen O."/>
            <person name="Hibbett D.S."/>
            <person name="Nagy L.G."/>
        </authorList>
    </citation>
    <scope>NUCLEOTIDE SEQUENCE [LARGE SCALE GENOMIC DNA]</scope>
    <source>
        <strain evidence="6 7">FP101781</strain>
    </source>
</reference>
<accession>A0A4Y7SW78</accession>
<feature type="compositionally biased region" description="Acidic residues" evidence="2">
    <location>
        <begin position="892"/>
        <end position="907"/>
    </location>
</feature>
<feature type="coiled-coil region" evidence="1">
    <location>
        <begin position="926"/>
        <end position="960"/>
    </location>
</feature>
<dbReference type="OrthoDB" id="330671at2759"/>
<dbReference type="PANTHER" id="PTHR36681">
    <property type="entry name" value="NUCLEAR GTPASE, GERMINAL CENTER-ASSOCIATED, TANDEM DUPLICATE 3"/>
    <property type="match status" value="1"/>
</dbReference>
<dbReference type="Pfam" id="PF01467">
    <property type="entry name" value="CTP_transf_like"/>
    <property type="match status" value="1"/>
</dbReference>
<dbReference type="InterPro" id="IPR027417">
    <property type="entry name" value="P-loop_NTPase"/>
</dbReference>
<dbReference type="Proteomes" id="UP000298030">
    <property type="component" value="Unassembled WGS sequence"/>
</dbReference>
<evidence type="ECO:0000259" key="4">
    <source>
        <dbReference type="Pfam" id="PF01467"/>
    </source>
</evidence>
<evidence type="ECO:0000259" key="3">
    <source>
        <dbReference type="Pfam" id="PF00350"/>
    </source>
</evidence>
<dbReference type="GO" id="GO:0003824">
    <property type="term" value="F:catalytic activity"/>
    <property type="evidence" value="ECO:0007669"/>
    <property type="project" value="InterPro"/>
</dbReference>
<evidence type="ECO:0000313" key="7">
    <source>
        <dbReference type="Proteomes" id="UP000298030"/>
    </source>
</evidence>
<proteinExistence type="predicted"/>
<organism evidence="6 7">
    <name type="scientific">Coprinellus micaceus</name>
    <name type="common">Glistening ink-cap mushroom</name>
    <name type="synonym">Coprinus micaceus</name>
    <dbReference type="NCBI Taxonomy" id="71717"/>
    <lineage>
        <taxon>Eukaryota</taxon>
        <taxon>Fungi</taxon>
        <taxon>Dikarya</taxon>
        <taxon>Basidiomycota</taxon>
        <taxon>Agaricomycotina</taxon>
        <taxon>Agaricomycetes</taxon>
        <taxon>Agaricomycetidae</taxon>
        <taxon>Agaricales</taxon>
        <taxon>Agaricineae</taxon>
        <taxon>Psathyrellaceae</taxon>
        <taxon>Coprinellus</taxon>
    </lineage>
</organism>
<keyword evidence="7" id="KW-1185">Reference proteome</keyword>
<evidence type="ECO:0000313" key="6">
    <source>
        <dbReference type="EMBL" id="TEB25961.1"/>
    </source>
</evidence>
<dbReference type="SUPFAM" id="SSF52540">
    <property type="entry name" value="P-loop containing nucleoside triphosphate hydrolases"/>
    <property type="match status" value="1"/>
</dbReference>
<dbReference type="InterPro" id="IPR004821">
    <property type="entry name" value="Cyt_trans-like"/>
</dbReference>
<dbReference type="InterPro" id="IPR045063">
    <property type="entry name" value="Dynamin_N"/>
</dbReference>
<feature type="domain" description="DUF7605" evidence="5">
    <location>
        <begin position="1131"/>
        <end position="1285"/>
    </location>
</feature>
<dbReference type="Gene3D" id="3.40.50.620">
    <property type="entry name" value="HUPs"/>
    <property type="match status" value="1"/>
</dbReference>
<dbReference type="CDD" id="cd02164">
    <property type="entry name" value="PPAT_CoAS"/>
    <property type="match status" value="1"/>
</dbReference>
<dbReference type="Pfam" id="PF00350">
    <property type="entry name" value="Dynamin_N"/>
    <property type="match status" value="1"/>
</dbReference>
<gene>
    <name evidence="6" type="ORF">FA13DRAFT_1713602</name>
</gene>
<name>A0A4Y7SW78_COPMI</name>
<keyword evidence="1" id="KW-0175">Coiled coil</keyword>